<keyword evidence="12" id="KW-1003">Cell membrane</keyword>
<dbReference type="PANTHER" id="PTHR22926:SF5">
    <property type="entry name" value="PHOSPHO-N-ACETYLMURAMOYL-PENTAPEPTIDE-TRANSFERASE HOMOLOG"/>
    <property type="match status" value="1"/>
</dbReference>
<dbReference type="PROSITE" id="PS01348">
    <property type="entry name" value="MRAY_2"/>
    <property type="match status" value="1"/>
</dbReference>
<evidence type="ECO:0000256" key="12">
    <source>
        <dbReference type="HAMAP-Rule" id="MF_00038"/>
    </source>
</evidence>
<dbReference type="HAMAP" id="MF_00038">
    <property type="entry name" value="MraY"/>
    <property type="match status" value="1"/>
</dbReference>
<dbReference type="GO" id="GO:0071555">
    <property type="term" value="P:cell wall organization"/>
    <property type="evidence" value="ECO:0007669"/>
    <property type="project" value="UniProtKB-KW"/>
</dbReference>
<dbReference type="InterPro" id="IPR000715">
    <property type="entry name" value="Glycosyl_transferase_4"/>
</dbReference>
<feature type="transmembrane region" description="Helical" evidence="12">
    <location>
        <begin position="69"/>
        <end position="90"/>
    </location>
</feature>
<organism evidence="15 16">
    <name type="scientific">Candidatus Providencia siddallii</name>
    <dbReference type="NCBI Taxonomy" id="1715285"/>
    <lineage>
        <taxon>Bacteria</taxon>
        <taxon>Pseudomonadati</taxon>
        <taxon>Pseudomonadota</taxon>
        <taxon>Gammaproteobacteria</taxon>
        <taxon>Enterobacterales</taxon>
        <taxon>Morganellaceae</taxon>
        <taxon>Providencia</taxon>
    </lineage>
</organism>
<dbReference type="GO" id="GO:0046872">
    <property type="term" value="F:metal ion binding"/>
    <property type="evidence" value="ECO:0007669"/>
    <property type="project" value="UniProtKB-KW"/>
</dbReference>
<dbReference type="GO" id="GO:0008360">
    <property type="term" value="P:regulation of cell shape"/>
    <property type="evidence" value="ECO:0007669"/>
    <property type="project" value="UniProtKB-KW"/>
</dbReference>
<evidence type="ECO:0000256" key="13">
    <source>
        <dbReference type="NCBIfam" id="TIGR00445"/>
    </source>
</evidence>
<feature type="transmembrane region" description="Helical" evidence="12">
    <location>
        <begin position="200"/>
        <end position="224"/>
    </location>
</feature>
<dbReference type="EMBL" id="CVRF01000001">
    <property type="protein sequence ID" value="CRK85463.1"/>
    <property type="molecule type" value="Genomic_DNA"/>
</dbReference>
<dbReference type="GO" id="GO:0005886">
    <property type="term" value="C:plasma membrane"/>
    <property type="evidence" value="ECO:0007669"/>
    <property type="project" value="UniProtKB-SubCell"/>
</dbReference>
<evidence type="ECO:0000256" key="4">
    <source>
        <dbReference type="ARBA" id="ARBA00022679"/>
    </source>
</evidence>
<feature type="transmembrane region" description="Helical" evidence="12">
    <location>
        <begin position="134"/>
        <end position="152"/>
    </location>
</feature>
<keyword evidence="10 12" id="KW-0131">Cell cycle</keyword>
<dbReference type="AlphaFoldDB" id="A0A0M6W6L2"/>
<dbReference type="EC" id="2.7.8.13" evidence="12 13"/>
<keyword evidence="12 14" id="KW-0479">Metal-binding</keyword>
<dbReference type="GO" id="GO:0008963">
    <property type="term" value="F:phospho-N-acetylmuramoyl-pentapeptide-transferase activity"/>
    <property type="evidence" value="ECO:0007669"/>
    <property type="project" value="UniProtKB-UniRule"/>
</dbReference>
<keyword evidence="12 14" id="KW-0460">Magnesium</keyword>
<comment type="catalytic activity">
    <reaction evidence="12">
        <text>UDP-N-acetyl-alpha-D-muramoyl-L-alanyl-gamma-D-glutamyl-meso-2,6-diaminopimeloyl-D-alanyl-D-alanine + di-trans,octa-cis-undecaprenyl phosphate = di-trans,octa-cis-undecaprenyl diphospho-N-acetyl-alpha-D-muramoyl-L-alanyl-D-glutamyl-meso-2,6-diaminopimeloyl-D-alanyl-D-alanine + UMP</text>
        <dbReference type="Rhea" id="RHEA:28386"/>
        <dbReference type="ChEBI" id="CHEBI:57865"/>
        <dbReference type="ChEBI" id="CHEBI:60392"/>
        <dbReference type="ChEBI" id="CHEBI:61386"/>
        <dbReference type="ChEBI" id="CHEBI:61387"/>
        <dbReference type="EC" id="2.7.8.13"/>
    </reaction>
</comment>
<keyword evidence="4 12" id="KW-0808">Transferase</keyword>
<comment type="subcellular location">
    <subcellularLocation>
        <location evidence="12">Cell membrane</location>
        <topology evidence="12">Multi-pass membrane protein</topology>
    </subcellularLocation>
    <subcellularLocation>
        <location evidence="1">Membrane</location>
        <topology evidence="1">Multi-pass membrane protein</topology>
    </subcellularLocation>
</comment>
<dbReference type="PANTHER" id="PTHR22926">
    <property type="entry name" value="PHOSPHO-N-ACETYLMURAMOYL-PENTAPEPTIDE-TRANSFERASE"/>
    <property type="match status" value="1"/>
</dbReference>
<feature type="binding site" evidence="14">
    <location>
        <position position="267"/>
    </location>
    <ligand>
        <name>Mg(2+)</name>
        <dbReference type="ChEBI" id="CHEBI:18420"/>
    </ligand>
</feature>
<evidence type="ECO:0000256" key="2">
    <source>
        <dbReference type="ARBA" id="ARBA00005583"/>
    </source>
</evidence>
<dbReference type="Pfam" id="PF10555">
    <property type="entry name" value="MraY_sig1"/>
    <property type="match status" value="1"/>
</dbReference>
<sequence>MLVWLTELLSNKFPVFSIFSHLTFRIIIVLLTSLVISLLFGQPLILYLKKKQVAQIVRNDGPESHFNKRGTPTMGGLLILFSIIISVLLWGVLNNSYIWCILFVLISHGIIGFIDDYRKIIKKNSRGLNAYWKFLWQSVIALIISFIMYNLGKNTSATQLVIPFLKNTIPQLGVLYTLLAYFVIVGTSNAVNLTDGLDGLAIMPTIFITLAFTLISLITSNIYFANYLHIPYLPNATELVIVCSAIIGASLGFLWFNTYPAQIFMGDTGSLSLGGTLGVIAVLLRQEFLLVIMGGVFVIETISVILQVISYKLCKRRIFLMTPIHHHFELKGLSEPCIIVRFWIVSLILVFIGLIILKVR</sequence>
<dbReference type="Pfam" id="PF00953">
    <property type="entry name" value="Glycos_transf_4"/>
    <property type="match status" value="1"/>
</dbReference>
<keyword evidence="11 12" id="KW-0961">Cell wall biogenesis/degradation</keyword>
<dbReference type="GO" id="GO:0051301">
    <property type="term" value="P:cell division"/>
    <property type="evidence" value="ECO:0007669"/>
    <property type="project" value="UniProtKB-KW"/>
</dbReference>
<dbReference type="GO" id="GO:0051992">
    <property type="term" value="F:UDP-N-acetylmuramoyl-L-alanyl-D-glutamyl-meso-2,6-diaminopimelyl-D-alanyl-D-alanine:undecaprenyl-phosphate transferase activity"/>
    <property type="evidence" value="ECO:0007669"/>
    <property type="project" value="RHEA"/>
</dbReference>
<keyword evidence="7 12" id="KW-0573">Peptidoglycan synthesis</keyword>
<comment type="pathway">
    <text evidence="12">Cell wall biogenesis; peptidoglycan biosynthesis.</text>
</comment>
<protein>
    <recommendedName>
        <fullName evidence="12 13">Phospho-N-acetylmuramoyl-pentapeptide-transferase</fullName>
        <ecNumber evidence="12 13">2.7.8.13</ecNumber>
    </recommendedName>
    <alternativeName>
        <fullName evidence="12">UDP-MurNAc-pentapeptide phosphotransferase</fullName>
    </alternativeName>
</protein>
<evidence type="ECO:0000256" key="5">
    <source>
        <dbReference type="ARBA" id="ARBA00022692"/>
    </source>
</evidence>
<keyword evidence="6 12" id="KW-0133">Cell shape</keyword>
<evidence type="ECO:0000256" key="1">
    <source>
        <dbReference type="ARBA" id="ARBA00004141"/>
    </source>
</evidence>
<feature type="transmembrane region" description="Helical" evidence="12">
    <location>
        <begin position="96"/>
        <end position="114"/>
    </location>
</feature>
<keyword evidence="5 12" id="KW-0812">Transmembrane</keyword>
<dbReference type="NCBIfam" id="TIGR00445">
    <property type="entry name" value="mraY"/>
    <property type="match status" value="1"/>
</dbReference>
<evidence type="ECO:0000256" key="8">
    <source>
        <dbReference type="ARBA" id="ARBA00022989"/>
    </source>
</evidence>
<evidence type="ECO:0000256" key="9">
    <source>
        <dbReference type="ARBA" id="ARBA00023136"/>
    </source>
</evidence>
<evidence type="ECO:0000313" key="15">
    <source>
        <dbReference type="EMBL" id="CRK85463.1"/>
    </source>
</evidence>
<accession>A0A0M6W6L2</accession>
<dbReference type="STRING" id="1715285.SOFFGTOCOR_0017"/>
<feature type="transmembrane region" description="Helical" evidence="12">
    <location>
        <begin position="263"/>
        <end position="284"/>
    </location>
</feature>
<keyword evidence="16" id="KW-1185">Reference proteome</keyword>
<evidence type="ECO:0000256" key="10">
    <source>
        <dbReference type="ARBA" id="ARBA00023306"/>
    </source>
</evidence>
<dbReference type="GO" id="GO:0009252">
    <property type="term" value="P:peptidoglycan biosynthetic process"/>
    <property type="evidence" value="ECO:0007669"/>
    <property type="project" value="UniProtKB-UniRule"/>
</dbReference>
<dbReference type="UniPathway" id="UPA00219"/>
<feature type="transmembrane region" description="Helical" evidence="12">
    <location>
        <begin position="338"/>
        <end position="357"/>
    </location>
</feature>
<evidence type="ECO:0000256" key="3">
    <source>
        <dbReference type="ARBA" id="ARBA00022618"/>
    </source>
</evidence>
<feature type="transmembrane region" description="Helical" evidence="12">
    <location>
        <begin position="290"/>
        <end position="311"/>
    </location>
</feature>
<evidence type="ECO:0000256" key="6">
    <source>
        <dbReference type="ARBA" id="ARBA00022960"/>
    </source>
</evidence>
<dbReference type="PROSITE" id="PS01347">
    <property type="entry name" value="MRAY_1"/>
    <property type="match status" value="1"/>
</dbReference>
<comment type="function">
    <text evidence="12">Catalyzes the initial step of the lipid cycle reactions in the biosynthesis of the cell wall peptidoglycan: transfers peptidoglycan precursor phospho-MurNAc-pentapeptide from UDP-MurNAc-pentapeptide onto the lipid carrier undecaprenyl phosphate, yielding undecaprenyl-pyrophosphoryl-MurNAc-pentapeptide, known as lipid I.</text>
</comment>
<proteinExistence type="inferred from homology"/>
<dbReference type="CDD" id="cd06852">
    <property type="entry name" value="GT_MraY"/>
    <property type="match status" value="1"/>
</dbReference>
<gene>
    <name evidence="12 15" type="primary">mraY</name>
    <name evidence="15" type="ORF">SOFFGTOCOR_0017</name>
</gene>
<feature type="transmembrane region" description="Helical" evidence="12">
    <location>
        <begin position="236"/>
        <end position="256"/>
    </location>
</feature>
<dbReference type="InterPro" id="IPR018480">
    <property type="entry name" value="PNAcMuramoyl-5peptid_Trfase_CS"/>
</dbReference>
<comment type="cofactor">
    <cofactor evidence="12 14">
        <name>Mg(2+)</name>
        <dbReference type="ChEBI" id="CHEBI:18420"/>
    </cofactor>
</comment>
<evidence type="ECO:0000256" key="7">
    <source>
        <dbReference type="ARBA" id="ARBA00022984"/>
    </source>
</evidence>
<feature type="transmembrane region" description="Helical" evidence="12">
    <location>
        <begin position="22"/>
        <end position="48"/>
    </location>
</feature>
<comment type="similarity">
    <text evidence="2 12">Belongs to the glycosyltransferase 4 family. MraY subfamily.</text>
</comment>
<feature type="binding site" evidence="14">
    <location>
        <position position="192"/>
    </location>
    <ligand>
        <name>Mg(2+)</name>
        <dbReference type="ChEBI" id="CHEBI:18420"/>
    </ligand>
</feature>
<dbReference type="Proteomes" id="UP000242301">
    <property type="component" value="Unassembled WGS sequence"/>
</dbReference>
<keyword evidence="8 12" id="KW-1133">Transmembrane helix</keyword>
<evidence type="ECO:0000256" key="14">
    <source>
        <dbReference type="PIRSR" id="PIRSR600715-1"/>
    </source>
</evidence>
<keyword evidence="3 12" id="KW-0132">Cell division</keyword>
<evidence type="ECO:0000313" key="16">
    <source>
        <dbReference type="Proteomes" id="UP000242301"/>
    </source>
</evidence>
<reference evidence="16" key="1">
    <citation type="submission" date="2015-05" db="EMBL/GenBank/DDBJ databases">
        <authorList>
            <person name="Manzano-Marin A."/>
        </authorList>
    </citation>
    <scope>NUCLEOTIDE SEQUENCE [LARGE SCALE GENOMIC DNA]</scope>
    <source>
        <strain evidence="16">officinalis</strain>
    </source>
</reference>
<keyword evidence="9 12" id="KW-0472">Membrane</keyword>
<evidence type="ECO:0000256" key="11">
    <source>
        <dbReference type="ARBA" id="ARBA00023316"/>
    </source>
</evidence>
<dbReference type="InterPro" id="IPR003524">
    <property type="entry name" value="PNAcMuramoyl-5peptid_Trfase"/>
</dbReference>
<feature type="transmembrane region" description="Helical" evidence="12">
    <location>
        <begin position="172"/>
        <end position="193"/>
    </location>
</feature>
<name>A0A0M6W6L2_9GAMM</name>